<dbReference type="Pfam" id="PF03399">
    <property type="entry name" value="SAC3_GANP"/>
    <property type="match status" value="1"/>
</dbReference>
<dbReference type="InterPro" id="IPR005062">
    <property type="entry name" value="SAC3/GANP/THP3_conserved"/>
</dbReference>
<reference evidence="4" key="1">
    <citation type="submission" date="2025-08" db="UniProtKB">
        <authorList>
            <consortium name="RefSeq"/>
        </authorList>
    </citation>
    <scope>IDENTIFICATION</scope>
</reference>
<accession>A0A6I9SFK6</accession>
<dbReference type="GO" id="GO:0006406">
    <property type="term" value="P:mRNA export from nucleus"/>
    <property type="evidence" value="ECO:0007669"/>
    <property type="project" value="TreeGrafter"/>
</dbReference>
<evidence type="ECO:0000256" key="1">
    <source>
        <dbReference type="SAM" id="MobiDB-lite"/>
    </source>
</evidence>
<dbReference type="RefSeq" id="XP_010938676.1">
    <property type="nucleotide sequence ID" value="XM_010940374.3"/>
</dbReference>
<dbReference type="GO" id="GO:0070390">
    <property type="term" value="C:transcription export complex 2"/>
    <property type="evidence" value="ECO:0007669"/>
    <property type="project" value="TreeGrafter"/>
</dbReference>
<feature type="compositionally biased region" description="Basic and acidic residues" evidence="1">
    <location>
        <begin position="1"/>
        <end position="22"/>
    </location>
</feature>
<dbReference type="AlphaFoldDB" id="A0A6I9SFK6"/>
<sequence length="407" mass="46704">MEKKNRNRAEKSGFQRARETRRNPPSSSNSWKPRPPYRKEAPAAVEESSNPSSSIRERSHNDDDLCSPDPPALVGTCSDMCPEKERAQRERLRDLAVFERLHGNPARTSPSLAVKKFCRTISTTHMQASDIRALPVLQNTLKYLLDLMDSPEHPFEVVHDFIFDRTRSIRQDLSMQNIINDQAICMYEDMVKFHIISHKKLGRCCGKSDVSSLSYLNMEQLMKCLLSLFDMYDINQRSKSIGKKAEFYSFYVLLHLGYKIPKMGDSLSFWYTQLALPVLQSKEMCFARSLLRYSQVGNYKRFFSTIAAEASDLQLCLLEPFLNEVRGQALCYISFGSYKLQPYPLRHLSKILMIKEAELESLCYECGLETSTDEAGSKFLPAKQTSFRLPKAGFQSYSLFNSENNYG</sequence>
<dbReference type="KEGG" id="egu:105057688"/>
<dbReference type="Gene3D" id="1.25.40.990">
    <property type="match status" value="1"/>
</dbReference>
<evidence type="ECO:0000259" key="2">
    <source>
        <dbReference type="Pfam" id="PF03399"/>
    </source>
</evidence>
<protein>
    <submittedName>
        <fullName evidence="4">SAC3 family protein C</fullName>
    </submittedName>
</protein>
<evidence type="ECO:0000313" key="4">
    <source>
        <dbReference type="RefSeq" id="XP_010938676.1"/>
    </source>
</evidence>
<dbReference type="PANTHER" id="PTHR12436:SF3">
    <property type="entry name" value="GERMINAL-CENTER ASSOCIATED NUCLEAR PROTEIN"/>
    <property type="match status" value="1"/>
</dbReference>
<feature type="domain" description="SAC3/GANP/THP3 conserved" evidence="2">
    <location>
        <begin position="80"/>
        <end position="371"/>
    </location>
</feature>
<proteinExistence type="predicted"/>
<dbReference type="InterPro" id="IPR045107">
    <property type="entry name" value="SAC3/GANP/THP3"/>
</dbReference>
<feature type="compositionally biased region" description="Low complexity" evidence="1">
    <location>
        <begin position="42"/>
        <end position="54"/>
    </location>
</feature>
<dbReference type="GO" id="GO:0005737">
    <property type="term" value="C:cytoplasm"/>
    <property type="evidence" value="ECO:0007669"/>
    <property type="project" value="TreeGrafter"/>
</dbReference>
<feature type="region of interest" description="Disordered" evidence="1">
    <location>
        <begin position="1"/>
        <end position="71"/>
    </location>
</feature>
<gene>
    <name evidence="4" type="primary">LOC105057688</name>
</gene>
<organism evidence="3 4">
    <name type="scientific">Elaeis guineensis var. tenera</name>
    <name type="common">Oil palm</name>
    <dbReference type="NCBI Taxonomy" id="51953"/>
    <lineage>
        <taxon>Eukaryota</taxon>
        <taxon>Viridiplantae</taxon>
        <taxon>Streptophyta</taxon>
        <taxon>Embryophyta</taxon>
        <taxon>Tracheophyta</taxon>
        <taxon>Spermatophyta</taxon>
        <taxon>Magnoliopsida</taxon>
        <taxon>Liliopsida</taxon>
        <taxon>Arecaceae</taxon>
        <taxon>Arecoideae</taxon>
        <taxon>Cocoseae</taxon>
        <taxon>Elaeidinae</taxon>
        <taxon>Elaeis</taxon>
    </lineage>
</organism>
<dbReference type="GeneID" id="105057688"/>
<dbReference type="InParanoid" id="A0A6I9SFK6"/>
<keyword evidence="3" id="KW-1185">Reference proteome</keyword>
<dbReference type="OrthoDB" id="264795at2759"/>
<dbReference type="FunFam" id="1.25.40.990:FF:000012">
    <property type="entry name" value="SAC3 family protein C"/>
    <property type="match status" value="1"/>
</dbReference>
<name>A0A6I9SFK6_ELAGV</name>
<dbReference type="PANTHER" id="PTHR12436">
    <property type="entry name" value="80 KDA MCM3-ASSOCIATED PROTEIN"/>
    <property type="match status" value="1"/>
</dbReference>
<evidence type="ECO:0000313" key="3">
    <source>
        <dbReference type="Proteomes" id="UP000504607"/>
    </source>
</evidence>
<dbReference type="Proteomes" id="UP000504607">
    <property type="component" value="Chromosome 14"/>
</dbReference>